<feature type="region of interest" description="Disordered" evidence="4">
    <location>
        <begin position="734"/>
        <end position="987"/>
    </location>
</feature>
<dbReference type="GO" id="GO:0005856">
    <property type="term" value="C:cytoskeleton"/>
    <property type="evidence" value="ECO:0007669"/>
    <property type="project" value="UniProtKB-SubCell"/>
</dbReference>
<protein>
    <recommendedName>
        <fullName evidence="5">GAR domain-containing protein</fullName>
    </recommendedName>
</protein>
<dbReference type="PROSITE" id="PS51460">
    <property type="entry name" value="GAR"/>
    <property type="match status" value="1"/>
</dbReference>
<reference evidence="6 7" key="1">
    <citation type="submission" date="2016-03" db="EMBL/GenBank/DDBJ databases">
        <title>Comparative genomics of Pseudogymnoascus destructans, the fungus causing white-nose syndrome of bats.</title>
        <authorList>
            <person name="Palmer J.M."/>
            <person name="Drees K.P."/>
            <person name="Foster J.T."/>
            <person name="Lindner D.L."/>
        </authorList>
    </citation>
    <scope>NUCLEOTIDE SEQUENCE [LARGE SCALE GENOMIC DNA]</scope>
    <source>
        <strain evidence="6 7">UAMH 10579</strain>
    </source>
</reference>
<feature type="compositionally biased region" description="Polar residues" evidence="4">
    <location>
        <begin position="607"/>
        <end position="617"/>
    </location>
</feature>
<feature type="compositionally biased region" description="Basic and acidic residues" evidence="4">
    <location>
        <begin position="559"/>
        <end position="570"/>
    </location>
</feature>
<feature type="region of interest" description="Disordered" evidence="4">
    <location>
        <begin position="1215"/>
        <end position="1278"/>
    </location>
</feature>
<evidence type="ECO:0000256" key="3">
    <source>
        <dbReference type="ARBA" id="ARBA00023212"/>
    </source>
</evidence>
<feature type="region of interest" description="Disordered" evidence="4">
    <location>
        <begin position="461"/>
        <end position="703"/>
    </location>
</feature>
<feature type="region of interest" description="Disordered" evidence="4">
    <location>
        <begin position="47"/>
        <end position="74"/>
    </location>
</feature>
<feature type="region of interest" description="Disordered" evidence="4">
    <location>
        <begin position="1329"/>
        <end position="1475"/>
    </location>
</feature>
<keyword evidence="7" id="KW-1185">Reference proteome</keyword>
<keyword evidence="2" id="KW-0963">Cytoplasm</keyword>
<feature type="compositionally biased region" description="Low complexity" evidence="4">
    <location>
        <begin position="1245"/>
        <end position="1259"/>
    </location>
</feature>
<feature type="region of interest" description="Disordered" evidence="4">
    <location>
        <begin position="1"/>
        <end position="22"/>
    </location>
</feature>
<name>A0A1B8GA66_9PEZI</name>
<feature type="compositionally biased region" description="Polar residues" evidence="4">
    <location>
        <begin position="976"/>
        <end position="987"/>
    </location>
</feature>
<feature type="compositionally biased region" description="Low complexity" evidence="4">
    <location>
        <begin position="885"/>
        <end position="902"/>
    </location>
</feature>
<feature type="compositionally biased region" description="Basic and acidic residues" evidence="4">
    <location>
        <begin position="1329"/>
        <end position="1338"/>
    </location>
</feature>
<dbReference type="Gene3D" id="3.30.920.20">
    <property type="entry name" value="Gas2-like domain"/>
    <property type="match status" value="1"/>
</dbReference>
<feature type="compositionally biased region" description="Polar residues" evidence="4">
    <location>
        <begin position="479"/>
        <end position="493"/>
    </location>
</feature>
<dbReference type="InterPro" id="IPR036534">
    <property type="entry name" value="GAR_dom_sf"/>
</dbReference>
<evidence type="ECO:0000259" key="5">
    <source>
        <dbReference type="PROSITE" id="PS51460"/>
    </source>
</evidence>
<feature type="compositionally biased region" description="Polar residues" evidence="4">
    <location>
        <begin position="794"/>
        <end position="804"/>
    </location>
</feature>
<dbReference type="Proteomes" id="UP000091956">
    <property type="component" value="Unassembled WGS sequence"/>
</dbReference>
<dbReference type="STRING" id="342668.A0A1B8GA66"/>
<dbReference type="Pfam" id="PF02187">
    <property type="entry name" value="GAS2"/>
    <property type="match status" value="1"/>
</dbReference>
<feature type="domain" description="GAR" evidence="5">
    <location>
        <begin position="1255"/>
        <end position="1330"/>
    </location>
</feature>
<evidence type="ECO:0000256" key="1">
    <source>
        <dbReference type="ARBA" id="ARBA00004245"/>
    </source>
</evidence>
<dbReference type="RefSeq" id="XP_018126444.2">
    <property type="nucleotide sequence ID" value="XM_018279122.2"/>
</dbReference>
<feature type="compositionally biased region" description="Basic residues" evidence="4">
    <location>
        <begin position="55"/>
        <end position="73"/>
    </location>
</feature>
<feature type="compositionally biased region" description="Low complexity" evidence="4">
    <location>
        <begin position="684"/>
        <end position="703"/>
    </location>
</feature>
<feature type="compositionally biased region" description="Low complexity" evidence="4">
    <location>
        <begin position="1375"/>
        <end position="1392"/>
    </location>
</feature>
<dbReference type="GO" id="GO:0008017">
    <property type="term" value="F:microtubule binding"/>
    <property type="evidence" value="ECO:0007669"/>
    <property type="project" value="InterPro"/>
</dbReference>
<reference evidence="7" key="2">
    <citation type="journal article" date="2018" name="Nat. Commun.">
        <title>Extreme sensitivity to ultraviolet light in the fungal pathogen causing white-nose syndrome of bats.</title>
        <authorList>
            <person name="Palmer J.M."/>
            <person name="Drees K.P."/>
            <person name="Foster J.T."/>
            <person name="Lindner D.L."/>
        </authorList>
    </citation>
    <scope>NUCLEOTIDE SEQUENCE [LARGE SCALE GENOMIC DNA]</scope>
    <source>
        <strain evidence="7">UAMH 10579</strain>
    </source>
</reference>
<keyword evidence="3" id="KW-0206">Cytoskeleton</keyword>
<evidence type="ECO:0000313" key="7">
    <source>
        <dbReference type="Proteomes" id="UP000091956"/>
    </source>
</evidence>
<dbReference type="GeneID" id="28843096"/>
<evidence type="ECO:0000313" key="6">
    <source>
        <dbReference type="EMBL" id="OBT92711.2"/>
    </source>
</evidence>
<feature type="compositionally biased region" description="Basic and acidic residues" evidence="4">
    <location>
        <begin position="1466"/>
        <end position="1475"/>
    </location>
</feature>
<gene>
    <name evidence="6" type="ORF">VE01_09710</name>
</gene>
<accession>A0A1B8GA66</accession>
<feature type="compositionally biased region" description="Polar residues" evidence="4">
    <location>
        <begin position="656"/>
        <end position="679"/>
    </location>
</feature>
<feature type="compositionally biased region" description="Basic residues" evidence="4">
    <location>
        <begin position="1229"/>
        <end position="1240"/>
    </location>
</feature>
<evidence type="ECO:0000256" key="4">
    <source>
        <dbReference type="SAM" id="MobiDB-lite"/>
    </source>
</evidence>
<evidence type="ECO:0000256" key="2">
    <source>
        <dbReference type="ARBA" id="ARBA00022490"/>
    </source>
</evidence>
<organism evidence="6 7">
    <name type="scientific">Pseudogymnoascus verrucosus</name>
    <dbReference type="NCBI Taxonomy" id="342668"/>
    <lineage>
        <taxon>Eukaryota</taxon>
        <taxon>Fungi</taxon>
        <taxon>Dikarya</taxon>
        <taxon>Ascomycota</taxon>
        <taxon>Pezizomycotina</taxon>
        <taxon>Leotiomycetes</taxon>
        <taxon>Thelebolales</taxon>
        <taxon>Thelebolaceae</taxon>
        <taxon>Pseudogymnoascus</taxon>
    </lineage>
</organism>
<proteinExistence type="predicted"/>
<feature type="compositionally biased region" description="Basic residues" evidence="4">
    <location>
        <begin position="828"/>
        <end position="837"/>
    </location>
</feature>
<dbReference type="InterPro" id="IPR003108">
    <property type="entry name" value="GAR_dom"/>
</dbReference>
<feature type="compositionally biased region" description="Low complexity" evidence="4">
    <location>
        <begin position="637"/>
        <end position="646"/>
    </location>
</feature>
<sequence>MLDLPSSSRLHDLANPHSAIQQPSIMMAKHKRDMSAFSIRDAPPALRFSPTSLRMRPRSPSKSPCRQHTRSPTRSRITDDIFEDLSPARILERFTSASGELAKSIEASTPDQKQFGIRAAVASKKIEEWANEVGGWPWPTIGADGFVMPEKTYGIFGDLKEDDMGLEEEADTKEYWGSLPAPLVELYSNRVSEIFDDMFDLDIEEIKNKVLDLVATDAQPATATGEHSRPTTPVKSKYTRLDTFTGMITHTVLDSLPKLHRLRLLLDVWSIRIDILRDIPSTLESLRDADTMLQSAWVSLKATNSSGEEMMLTRSDYETMQVALGETISDTGKMIDSMLDRLDGRVDTVPGPWLDQMDAVETDYGNWAIAAERKVQEGEWAVKAAKKAELEKSLQMLQELADQQAAMADVGTGDEVAIEEEWEKVQIEQVAVSDHGSIPATTAENIPISDDQVQELPIGSLAISDNGSDFGNPLAMESPATNAPQSDVPNTLQAYAESPESRSDRDFNIPWGFDGQDDRSPTAGRGTYKRGDEAGSPSPPGTREDAGGFWTPSRASLEPSERSFLLERSRTPSVKGRNTPPRLPLPYRIHTEGSRPGSPEAIHSMAASPSPTGSSNLRPFILGTSAVVSSQPPSPIIPRGRSSRNSVAPSGWDVGDSQSVGSGNPTSRRDSQTSPTSPIFPSFRGSPLFPGSRSSSISLRPSTSKIRSQTLFGDEEELALLAAASDRAAQMLSTPPARTGHTANERKSSPRPHIPTSDPFTDVPQLVPTPTTQAEAPLTPPPMAASESMHAIMSPSNQPALTRQFSDDECPPSPSKRTILDDGGTPRSPKKGKKPPKERRLSLLSMSDDDDENPRSSANRPALQPGWPGLQESAPKFEMRSPWARNKNSESTSSTRRNSTASLGEKDPQKRSGAPSTPLEKASAFSAQRDGADTSPEPQSTHQTAKVVIDDVFVTQEQDYKEISAAPHTPTDLEHATSNPNPNTHGSGASVSFKAIITPVEDACDDWPRFSDSENPIKVSPPTSASNEEEIPPMVKEDSLMDYQVDGGRSYDLDNSRHGSVVSFGSNDTVFKAHSRADSAGKLPVLNNIMTFESPRIVEDLASDDGYDLDFSPSTRRTILYSNDIRQSIEEDYSEPGTPVFSVPPNLDFYAAEDTELDASVAEPLVSVDKLALEAPSFTNVDVDLQYSQASPTKISDDQLQQQISEILESIPAKIELSNAPIPPQKSPMKPKHTIRKRPSRPTLSPASRPSYSRAPTPSFTLAPAKTRLSRPRQQGNSDIQLYHLMRSTGDPPIKLFVRLVGERGERVMVRVGGGWADLGEYLKEYSSHHGRRAERSGEIQVELPTDARPRMGSIGSLNPAPGMLRTGPNGNVWSSPGSRPGSSMGSRPGSSLQVRKRGARVSDVADSRENSVRSPSMPLPFTSTTLRANAARGQTPPARSVSRQAWSVGPDGEEVHLGPSGPKNKKGEMDEGRKRWVDGVVEKVRQVSVESSQEGFGALGQVGGTRRVFRKG</sequence>
<comment type="subcellular location">
    <subcellularLocation>
        <location evidence="1">Cytoplasm</location>
        <location evidence="1">Cytoskeleton</location>
    </subcellularLocation>
</comment>
<dbReference type="SUPFAM" id="SSF143575">
    <property type="entry name" value="GAS2 domain-like"/>
    <property type="match status" value="1"/>
</dbReference>
<dbReference type="EMBL" id="KV460263">
    <property type="protein sequence ID" value="OBT92711.2"/>
    <property type="molecule type" value="Genomic_DNA"/>
</dbReference>